<reference evidence="1" key="1">
    <citation type="submission" date="2023-01" db="EMBL/GenBank/DDBJ databases">
        <authorList>
            <person name="Piombo E."/>
        </authorList>
    </citation>
    <scope>NUCLEOTIDE SEQUENCE</scope>
</reference>
<keyword evidence="2" id="KW-1185">Reference proteome</keyword>
<dbReference type="EMBL" id="CABFNP030001281">
    <property type="protein sequence ID" value="CAI6096189.1"/>
    <property type="molecule type" value="Genomic_DNA"/>
</dbReference>
<evidence type="ECO:0000313" key="1">
    <source>
        <dbReference type="EMBL" id="CAI6096189.1"/>
    </source>
</evidence>
<accession>A0AA35MG49</accession>
<organism evidence="1 2">
    <name type="scientific">Clonostachys chloroleuca</name>
    <dbReference type="NCBI Taxonomy" id="1926264"/>
    <lineage>
        <taxon>Eukaryota</taxon>
        <taxon>Fungi</taxon>
        <taxon>Dikarya</taxon>
        <taxon>Ascomycota</taxon>
        <taxon>Pezizomycotina</taxon>
        <taxon>Sordariomycetes</taxon>
        <taxon>Hypocreomycetidae</taxon>
        <taxon>Hypocreales</taxon>
        <taxon>Bionectriaceae</taxon>
        <taxon>Clonostachys</taxon>
    </lineage>
</organism>
<gene>
    <name evidence="1" type="ORF">CCHLO57077_00010585</name>
</gene>
<comment type="caution">
    <text evidence="1">The sequence shown here is derived from an EMBL/GenBank/DDBJ whole genome shotgun (WGS) entry which is preliminary data.</text>
</comment>
<sequence>MSPNFLSLRIAILFEKEWDTTLVEQILVFTSGVHLVRSTSLAASPRFEIGHATSWYRIDVALALIDIIDKYTGATYTAHFHFQNVQAHSR</sequence>
<dbReference type="Proteomes" id="UP001160390">
    <property type="component" value="Unassembled WGS sequence"/>
</dbReference>
<evidence type="ECO:0000313" key="2">
    <source>
        <dbReference type="Proteomes" id="UP001160390"/>
    </source>
</evidence>
<protein>
    <submittedName>
        <fullName evidence="1">Uncharacterized protein</fullName>
    </submittedName>
</protein>
<proteinExistence type="predicted"/>
<name>A0AA35MG49_9HYPO</name>
<dbReference type="AlphaFoldDB" id="A0AA35MG49"/>